<evidence type="ECO:0000259" key="10">
    <source>
        <dbReference type="SMART" id="SM00387"/>
    </source>
</evidence>
<comment type="caution">
    <text evidence="11">The sequence shown here is derived from an EMBL/GenBank/DDBJ whole genome shotgun (WGS) entry which is preliminary data.</text>
</comment>
<feature type="domain" description="Histidine kinase/HSP90-like ATPase" evidence="10">
    <location>
        <begin position="277"/>
        <end position="367"/>
    </location>
</feature>
<dbReference type="InterPro" id="IPR003594">
    <property type="entry name" value="HATPase_dom"/>
</dbReference>
<dbReference type="Pfam" id="PF02518">
    <property type="entry name" value="HATPase_c"/>
    <property type="match status" value="1"/>
</dbReference>
<dbReference type="EMBL" id="SJKB01000018">
    <property type="protein sequence ID" value="TCC54568.1"/>
    <property type="molecule type" value="Genomic_DNA"/>
</dbReference>
<keyword evidence="4" id="KW-0808">Transferase</keyword>
<feature type="transmembrane region" description="Helical" evidence="9">
    <location>
        <begin position="89"/>
        <end position="104"/>
    </location>
</feature>
<reference evidence="11 12" key="1">
    <citation type="submission" date="2019-02" db="EMBL/GenBank/DDBJ databases">
        <title>Kribbella capetownensis sp. nov. and Kribbella speibonae sp. nov., isolated from soil.</title>
        <authorList>
            <person name="Curtis S.M."/>
            <person name="Norton I."/>
            <person name="Everest G.J."/>
            <person name="Meyers P.R."/>
        </authorList>
    </citation>
    <scope>NUCLEOTIDE SEQUENCE [LARGE SCALE GENOMIC DNA]</scope>
    <source>
        <strain evidence="11 12">NRRL B-24813</strain>
    </source>
</reference>
<keyword evidence="9" id="KW-0472">Membrane</keyword>
<sequence>MGGLERLGIPGPRTRDRVIDVAVVLAVGVASSVPFINREPGAVTALGVVANLATVLPLLWRRRWPFGVMVVVGAAAMVVSLHHRPGQNLQYAGLVAIYTLASLGHKRWQRIGLLVVILVTFPPASLLLKHNDLDEFMFTFLLPVAAFLAGSLERSHRERAAQLERERVSEAARAAAEERARVARDMHDILAHAVALMVVQAEAGPVVVRTDPDRAERAFDAIADAGRDAMVQLRRLLGVLKAGEDRAPQPTLASLPELVTGTALLEETGVRRAMAPDTEVAVYRIVQEALTNTVKHAHATRVAVLLDWSDSGLELSIRDDGIGGDVSAGGHGLVGLRERAAACGGIAEAGPLDGGGFEVRASLPYLEGVS</sequence>
<dbReference type="InterPro" id="IPR036890">
    <property type="entry name" value="HATPase_C_sf"/>
</dbReference>
<gene>
    <name evidence="11" type="ORF">E0H73_38035</name>
</gene>
<keyword evidence="6 11" id="KW-0418">Kinase</keyword>
<protein>
    <recommendedName>
        <fullName evidence="2">histidine kinase</fullName>
        <ecNumber evidence="2">2.7.13.3</ecNumber>
    </recommendedName>
</protein>
<dbReference type="InterPro" id="IPR011712">
    <property type="entry name" value="Sig_transdc_His_kin_sub3_dim/P"/>
</dbReference>
<dbReference type="Gene3D" id="1.20.5.1930">
    <property type="match status" value="1"/>
</dbReference>
<dbReference type="GO" id="GO:0046983">
    <property type="term" value="F:protein dimerization activity"/>
    <property type="evidence" value="ECO:0007669"/>
    <property type="project" value="InterPro"/>
</dbReference>
<dbReference type="SMART" id="SM00387">
    <property type="entry name" value="HATPase_c"/>
    <property type="match status" value="1"/>
</dbReference>
<dbReference type="GO" id="GO:0016020">
    <property type="term" value="C:membrane"/>
    <property type="evidence" value="ECO:0007669"/>
    <property type="project" value="InterPro"/>
</dbReference>
<dbReference type="SUPFAM" id="SSF55874">
    <property type="entry name" value="ATPase domain of HSP90 chaperone/DNA topoisomerase II/histidine kinase"/>
    <property type="match status" value="1"/>
</dbReference>
<name>A0A4R0K9E0_9ACTN</name>
<proteinExistence type="predicted"/>
<evidence type="ECO:0000256" key="4">
    <source>
        <dbReference type="ARBA" id="ARBA00022679"/>
    </source>
</evidence>
<evidence type="ECO:0000256" key="7">
    <source>
        <dbReference type="ARBA" id="ARBA00022840"/>
    </source>
</evidence>
<dbReference type="PANTHER" id="PTHR24421">
    <property type="entry name" value="NITRATE/NITRITE SENSOR PROTEIN NARX-RELATED"/>
    <property type="match status" value="1"/>
</dbReference>
<feature type="transmembrane region" description="Helical" evidence="9">
    <location>
        <begin position="66"/>
        <end position="83"/>
    </location>
</feature>
<keyword evidence="8" id="KW-0902">Two-component regulatory system</keyword>
<evidence type="ECO:0000256" key="1">
    <source>
        <dbReference type="ARBA" id="ARBA00000085"/>
    </source>
</evidence>
<keyword evidence="12" id="KW-1185">Reference proteome</keyword>
<dbReference type="Gene3D" id="3.30.565.10">
    <property type="entry name" value="Histidine kinase-like ATPase, C-terminal domain"/>
    <property type="match status" value="1"/>
</dbReference>
<comment type="catalytic activity">
    <reaction evidence="1">
        <text>ATP + protein L-histidine = ADP + protein N-phospho-L-histidine.</text>
        <dbReference type="EC" id="2.7.13.3"/>
    </reaction>
</comment>
<dbReference type="OrthoDB" id="227596at2"/>
<keyword evidence="9" id="KW-0812">Transmembrane</keyword>
<keyword evidence="5" id="KW-0547">Nucleotide-binding</keyword>
<keyword evidence="9" id="KW-1133">Transmembrane helix</keyword>
<dbReference type="InterPro" id="IPR055558">
    <property type="entry name" value="DUF7134"/>
</dbReference>
<dbReference type="PANTHER" id="PTHR24421:SF10">
    <property type="entry name" value="NITRATE_NITRITE SENSOR PROTEIN NARQ"/>
    <property type="match status" value="1"/>
</dbReference>
<dbReference type="Pfam" id="PF23539">
    <property type="entry name" value="DUF7134"/>
    <property type="match status" value="1"/>
</dbReference>
<feature type="transmembrane region" description="Helical" evidence="9">
    <location>
        <begin position="42"/>
        <end position="59"/>
    </location>
</feature>
<dbReference type="InterPro" id="IPR050482">
    <property type="entry name" value="Sensor_HK_TwoCompSys"/>
</dbReference>
<dbReference type="GO" id="GO:0000155">
    <property type="term" value="F:phosphorelay sensor kinase activity"/>
    <property type="evidence" value="ECO:0007669"/>
    <property type="project" value="InterPro"/>
</dbReference>
<dbReference type="RefSeq" id="WP_131364846.1">
    <property type="nucleotide sequence ID" value="NZ_SJKB01000018.1"/>
</dbReference>
<keyword evidence="3" id="KW-0597">Phosphoprotein</keyword>
<evidence type="ECO:0000256" key="8">
    <source>
        <dbReference type="ARBA" id="ARBA00023012"/>
    </source>
</evidence>
<feature type="transmembrane region" description="Helical" evidence="9">
    <location>
        <begin position="18"/>
        <end position="36"/>
    </location>
</feature>
<keyword evidence="7" id="KW-0067">ATP-binding</keyword>
<evidence type="ECO:0000256" key="5">
    <source>
        <dbReference type="ARBA" id="ARBA00022741"/>
    </source>
</evidence>
<evidence type="ECO:0000313" key="11">
    <source>
        <dbReference type="EMBL" id="TCC54568.1"/>
    </source>
</evidence>
<dbReference type="AlphaFoldDB" id="A0A4R0K9E0"/>
<dbReference type="Pfam" id="PF07730">
    <property type="entry name" value="HisKA_3"/>
    <property type="match status" value="1"/>
</dbReference>
<organism evidence="11 12">
    <name type="scientific">Kribbella pittospori</name>
    <dbReference type="NCBI Taxonomy" id="722689"/>
    <lineage>
        <taxon>Bacteria</taxon>
        <taxon>Bacillati</taxon>
        <taxon>Actinomycetota</taxon>
        <taxon>Actinomycetes</taxon>
        <taxon>Propionibacteriales</taxon>
        <taxon>Kribbellaceae</taxon>
        <taxon>Kribbella</taxon>
    </lineage>
</organism>
<evidence type="ECO:0000256" key="6">
    <source>
        <dbReference type="ARBA" id="ARBA00022777"/>
    </source>
</evidence>
<evidence type="ECO:0000256" key="3">
    <source>
        <dbReference type="ARBA" id="ARBA00022553"/>
    </source>
</evidence>
<feature type="transmembrane region" description="Helical" evidence="9">
    <location>
        <begin position="111"/>
        <end position="130"/>
    </location>
</feature>
<dbReference type="GO" id="GO:0005524">
    <property type="term" value="F:ATP binding"/>
    <property type="evidence" value="ECO:0007669"/>
    <property type="project" value="UniProtKB-KW"/>
</dbReference>
<accession>A0A4R0K9E0</accession>
<evidence type="ECO:0000256" key="9">
    <source>
        <dbReference type="SAM" id="Phobius"/>
    </source>
</evidence>
<dbReference type="CDD" id="cd16917">
    <property type="entry name" value="HATPase_UhpB-NarQ-NarX-like"/>
    <property type="match status" value="1"/>
</dbReference>
<dbReference type="Proteomes" id="UP000291144">
    <property type="component" value="Unassembled WGS sequence"/>
</dbReference>
<dbReference type="EC" id="2.7.13.3" evidence="2"/>
<evidence type="ECO:0000256" key="2">
    <source>
        <dbReference type="ARBA" id="ARBA00012438"/>
    </source>
</evidence>
<evidence type="ECO:0000313" key="12">
    <source>
        <dbReference type="Proteomes" id="UP000291144"/>
    </source>
</evidence>